<organism evidence="1 2">
    <name type="scientific">Vibrio panuliri</name>
    <dbReference type="NCBI Taxonomy" id="1381081"/>
    <lineage>
        <taxon>Bacteria</taxon>
        <taxon>Pseudomonadati</taxon>
        <taxon>Pseudomonadota</taxon>
        <taxon>Gammaproteobacteria</taxon>
        <taxon>Vibrionales</taxon>
        <taxon>Vibrionaceae</taxon>
        <taxon>Vibrio</taxon>
    </lineage>
</organism>
<sequence length="783" mass="89312">MSQQAPELRFKEQCEEQINCRNDPITGMRKRWATEYLKKIPKDRFDPKQPYKVFDMPRDEREHYKIIIQLGDKENFIDANIIPISAYTGTVFPVEIDLNARKYLQTSIERPLWHGRENAVLFEAQTDAALIVNRGVTVLPLQEASGSEKWQPWGYNSIKTVDYDVSFTLKLDDLMEIKKSVPVWKSGEDNANKLKSSPIITGMFGEISKADGKYLDFEARELPDSTVPTTLAVRKKNSGEGGTDWNMAFSCSRGDGFISTTKGIIDSVDDLPKQGVDGDIIKVNPTDEPDIGYYLKYSKAKNKWEETFKSEKYRQLDPATMPHELLRLTDDKYITVENPLGIYFKLQPKTWSKRTVGDAESNPLPYFCSAAHKDNTEFKGIDALGYYKGRLCFSYQNTLTFSEAGFHDNFFLTTLSTVKESDPIHTLADHPRALNIFHMTPSQQHFLLFCENVQLALQGGDTFTADTIESTVIGGYELDINATPINVGTTILAANDAGQYSHFNEYLLASSDVYQVNDVSAQVPKYIKGKTFKMSRNDAEKMTLVLTKESGAFTNKIYLWEATEVAGERQQSAWSRWEMGFNILDVSAKNDQIFFIGERDGDYFSCVANTAFSEVEQDAGFPILMDCRVLSDTRLDKTALPFQNMEEFKYRDNKGVIKWAYGFNFEQYYEFSPFFIRNQDNTVNTVGRLQMRTITLSHHLSTTFDVIIKKRGRGDHVLKYEGRRVGALENVVGKIPTITDTFKVPLYGVNTGLRVAIKNRSPFQAMIQNAQWEGFWHDRTLNW</sequence>
<dbReference type="Pfam" id="PF25675">
    <property type="entry name" value="Phage_nozzle"/>
    <property type="match status" value="2"/>
</dbReference>
<keyword evidence="2" id="KW-1185">Reference proteome</keyword>
<comment type="caution">
    <text evidence="1">The sequence shown here is derived from an EMBL/GenBank/DDBJ whole genome shotgun (WGS) entry which is preliminary data.</text>
</comment>
<protein>
    <submittedName>
        <fullName evidence="1">Uncharacterized protein</fullName>
    </submittedName>
</protein>
<name>A0ABX3FK61_9VIBR</name>
<reference evidence="1 2" key="1">
    <citation type="submission" date="2016-09" db="EMBL/GenBank/DDBJ databases">
        <title>Genomic Taxonomy of the Vibrionaceae.</title>
        <authorList>
            <person name="Gonzalez-Castillo A."/>
            <person name="Gomez-Gil B."/>
            <person name="Enciso-Ibarra K."/>
        </authorList>
    </citation>
    <scope>NUCLEOTIDE SEQUENCE [LARGE SCALE GENOMIC DNA]</scope>
    <source>
        <strain evidence="1 2">CAIM 1902</strain>
    </source>
</reference>
<dbReference type="Proteomes" id="UP000186039">
    <property type="component" value="Unassembled WGS sequence"/>
</dbReference>
<proteinExistence type="predicted"/>
<evidence type="ECO:0000313" key="1">
    <source>
        <dbReference type="EMBL" id="OLQ91644.1"/>
    </source>
</evidence>
<dbReference type="RefSeq" id="WP_075714982.1">
    <property type="nucleotide sequence ID" value="NZ_AP019656.1"/>
</dbReference>
<dbReference type="EMBL" id="MJMH01000172">
    <property type="protein sequence ID" value="OLQ91644.1"/>
    <property type="molecule type" value="Genomic_DNA"/>
</dbReference>
<evidence type="ECO:0000313" key="2">
    <source>
        <dbReference type="Proteomes" id="UP000186039"/>
    </source>
</evidence>
<dbReference type="InterPro" id="IPR058003">
    <property type="entry name" value="Phage_gp12"/>
</dbReference>
<accession>A0ABX3FK61</accession>
<gene>
    <name evidence="1" type="ORF">BIY20_09585</name>
</gene>